<dbReference type="EMBL" id="CP144690">
    <property type="protein sequence ID" value="WVY90278.1"/>
    <property type="molecule type" value="Genomic_DNA"/>
</dbReference>
<keyword evidence="2" id="KW-1185">Reference proteome</keyword>
<protein>
    <submittedName>
        <fullName evidence="1">Uncharacterized protein</fullName>
    </submittedName>
</protein>
<reference evidence="1 2" key="1">
    <citation type="journal article" date="2023" name="Life. Sci Alliance">
        <title>Evolutionary insights into 3D genome organization and epigenetic landscape of Vigna mungo.</title>
        <authorList>
            <person name="Junaid A."/>
            <person name="Singh B."/>
            <person name="Bhatia S."/>
        </authorList>
    </citation>
    <scope>NUCLEOTIDE SEQUENCE [LARGE SCALE GENOMIC DNA]</scope>
    <source>
        <strain evidence="1">Urdbean</strain>
    </source>
</reference>
<feature type="non-terminal residue" evidence="1">
    <location>
        <position position="1"/>
    </location>
</feature>
<dbReference type="Proteomes" id="UP001374535">
    <property type="component" value="Chromosome 11"/>
</dbReference>
<name>A0AAQ3MGH5_VIGMU</name>
<gene>
    <name evidence="1" type="ORF">V8G54_035792</name>
</gene>
<sequence>QKFKRSKDLGSGEIIAKSTKKLTIRGRAINSSKLGSDFSKENKLTLKEVTRTLLSEVLTAENNTSNWNVTFVFFFFPIYRHIHSYVCMHVYEDFTIPLLRN</sequence>
<organism evidence="1 2">
    <name type="scientific">Vigna mungo</name>
    <name type="common">Black gram</name>
    <name type="synonym">Phaseolus mungo</name>
    <dbReference type="NCBI Taxonomy" id="3915"/>
    <lineage>
        <taxon>Eukaryota</taxon>
        <taxon>Viridiplantae</taxon>
        <taxon>Streptophyta</taxon>
        <taxon>Embryophyta</taxon>
        <taxon>Tracheophyta</taxon>
        <taxon>Spermatophyta</taxon>
        <taxon>Magnoliopsida</taxon>
        <taxon>eudicotyledons</taxon>
        <taxon>Gunneridae</taxon>
        <taxon>Pentapetalae</taxon>
        <taxon>rosids</taxon>
        <taxon>fabids</taxon>
        <taxon>Fabales</taxon>
        <taxon>Fabaceae</taxon>
        <taxon>Papilionoideae</taxon>
        <taxon>50 kb inversion clade</taxon>
        <taxon>NPAAA clade</taxon>
        <taxon>indigoferoid/millettioid clade</taxon>
        <taxon>Phaseoleae</taxon>
        <taxon>Vigna</taxon>
    </lineage>
</organism>
<dbReference type="AlphaFoldDB" id="A0AAQ3MGH5"/>
<accession>A0AAQ3MGH5</accession>
<proteinExistence type="predicted"/>
<evidence type="ECO:0000313" key="2">
    <source>
        <dbReference type="Proteomes" id="UP001374535"/>
    </source>
</evidence>
<evidence type="ECO:0000313" key="1">
    <source>
        <dbReference type="EMBL" id="WVY90278.1"/>
    </source>
</evidence>